<proteinExistence type="predicted"/>
<reference evidence="3" key="1">
    <citation type="journal article" date="2023" name="Mol. Phylogenet. Evol.">
        <title>Genome-scale phylogeny and comparative genomics of the fungal order Sordariales.</title>
        <authorList>
            <person name="Hensen N."/>
            <person name="Bonometti L."/>
            <person name="Westerberg I."/>
            <person name="Brannstrom I.O."/>
            <person name="Guillou S."/>
            <person name="Cros-Aarteil S."/>
            <person name="Calhoun S."/>
            <person name="Haridas S."/>
            <person name="Kuo A."/>
            <person name="Mondo S."/>
            <person name="Pangilinan J."/>
            <person name="Riley R."/>
            <person name="LaButti K."/>
            <person name="Andreopoulos B."/>
            <person name="Lipzen A."/>
            <person name="Chen C."/>
            <person name="Yan M."/>
            <person name="Daum C."/>
            <person name="Ng V."/>
            <person name="Clum A."/>
            <person name="Steindorff A."/>
            <person name="Ohm R.A."/>
            <person name="Martin F."/>
            <person name="Silar P."/>
            <person name="Natvig D.O."/>
            <person name="Lalanne C."/>
            <person name="Gautier V."/>
            <person name="Ament-Velasquez S.L."/>
            <person name="Kruys A."/>
            <person name="Hutchinson M.I."/>
            <person name="Powell A.J."/>
            <person name="Barry K."/>
            <person name="Miller A.N."/>
            <person name="Grigoriev I.V."/>
            <person name="Debuchy R."/>
            <person name="Gladieux P."/>
            <person name="Hiltunen Thoren M."/>
            <person name="Johannesson H."/>
        </authorList>
    </citation>
    <scope>NUCLEOTIDE SEQUENCE</scope>
    <source>
        <strain evidence="3">CBS 560.94</strain>
    </source>
</reference>
<dbReference type="Proteomes" id="UP001278500">
    <property type="component" value="Unassembled WGS sequence"/>
</dbReference>
<sequence>MPPKKNEYIRTIPNDYTKYSPLGRDEIRLLRISKLPHAHPTSPATSTNNTDDHTSLPPVQCELYRVKLSASQRPPFAALSYCWGDLRHTLPITVIFRDAELLQEPAEHDEDPLGWKKLSATSPAPVVVENFNVTTNLHAALHAFRADPSSFEELQFLWTDMLCINQDDLAERSYQVSLMRDIYDGSRVVEVWLGGTGMQGTQGTQAEGQGQPGLDLGSSGLLRPEDDLLTDELMVLVDDAGKAMKEAEEWRERNWEGVMMRLTPERRIWVIQEVVYSKQTFVRHANTRIRWNSMLNLVRIKGRLMAARWSKKMVKDMKYDDDELHVPRLWKEGLKPSAQLDWNPTPGYAMLPLLSPLEVIFQTSAFIATDPRDRLFGILSLIPSTSGAKPYLPDYKKSIAQASCDFTKWHVEVLGSWDVLSLCRPRGQRSFFRDSTLPSWAIDFKKDYGEIPPFALQKYADGSPMFSAGICPQSSSWSPRRSYRVIRNGTGRTQEEEDSNKITLPGCIVARITKVWSLNSSSISWLPHPSLWAKDESPPPPPPKPEPKKPTASTSQGEAPAVKTLLDALRSLKAGLNPTPTSASPSSTAVGNQDQDQDREVDPLRWKSAMASHAARILRELWKTGFKPTITVFIPIITPIPTP</sequence>
<dbReference type="RefSeq" id="XP_062677308.1">
    <property type="nucleotide sequence ID" value="XM_062830810.1"/>
</dbReference>
<accession>A0AAE0J796</accession>
<dbReference type="PANTHER" id="PTHR24148">
    <property type="entry name" value="ANKYRIN REPEAT DOMAIN-CONTAINING PROTEIN 39 HOMOLOG-RELATED"/>
    <property type="match status" value="1"/>
</dbReference>
<feature type="region of interest" description="Disordered" evidence="1">
    <location>
        <begin position="37"/>
        <end position="56"/>
    </location>
</feature>
<comment type="caution">
    <text evidence="3">The sequence shown here is derived from an EMBL/GenBank/DDBJ whole genome shotgun (WGS) entry which is preliminary data.</text>
</comment>
<dbReference type="AlphaFoldDB" id="A0AAE0J796"/>
<protein>
    <submittedName>
        <fullName evidence="3">Heterokaryon incompatibility protein-domain-containing protein</fullName>
    </submittedName>
</protein>
<organism evidence="3 4">
    <name type="scientific">Neurospora tetraspora</name>
    <dbReference type="NCBI Taxonomy" id="94610"/>
    <lineage>
        <taxon>Eukaryota</taxon>
        <taxon>Fungi</taxon>
        <taxon>Dikarya</taxon>
        <taxon>Ascomycota</taxon>
        <taxon>Pezizomycotina</taxon>
        <taxon>Sordariomycetes</taxon>
        <taxon>Sordariomycetidae</taxon>
        <taxon>Sordariales</taxon>
        <taxon>Sordariaceae</taxon>
        <taxon>Neurospora</taxon>
    </lineage>
</organism>
<evidence type="ECO:0000313" key="3">
    <source>
        <dbReference type="EMBL" id="KAK3337857.1"/>
    </source>
</evidence>
<feature type="region of interest" description="Disordered" evidence="1">
    <location>
        <begin position="533"/>
        <end position="558"/>
    </location>
</feature>
<dbReference type="InterPro" id="IPR052895">
    <property type="entry name" value="HetReg/Transcr_Mod"/>
</dbReference>
<name>A0AAE0J796_9PEZI</name>
<evidence type="ECO:0000256" key="1">
    <source>
        <dbReference type="SAM" id="MobiDB-lite"/>
    </source>
</evidence>
<reference evidence="3" key="2">
    <citation type="submission" date="2023-06" db="EMBL/GenBank/DDBJ databases">
        <authorList>
            <consortium name="Lawrence Berkeley National Laboratory"/>
            <person name="Haridas S."/>
            <person name="Hensen N."/>
            <person name="Bonometti L."/>
            <person name="Westerberg I."/>
            <person name="Brannstrom I.O."/>
            <person name="Guillou S."/>
            <person name="Cros-Aarteil S."/>
            <person name="Calhoun S."/>
            <person name="Kuo A."/>
            <person name="Mondo S."/>
            <person name="Pangilinan J."/>
            <person name="Riley R."/>
            <person name="Labutti K."/>
            <person name="Andreopoulos B."/>
            <person name="Lipzen A."/>
            <person name="Chen C."/>
            <person name="Yanf M."/>
            <person name="Daum C."/>
            <person name="Ng V."/>
            <person name="Clum A."/>
            <person name="Steindorff A."/>
            <person name="Ohm R."/>
            <person name="Martin F."/>
            <person name="Silar P."/>
            <person name="Natvig D."/>
            <person name="Lalanne C."/>
            <person name="Gautier V."/>
            <person name="Ament-Velasquez S.L."/>
            <person name="Kruys A."/>
            <person name="Hutchinson M.I."/>
            <person name="Powell A.J."/>
            <person name="Barry K."/>
            <person name="Miller A.N."/>
            <person name="Grigoriev I.V."/>
            <person name="Debuchy R."/>
            <person name="Gladieux P."/>
            <person name="Thoren M.H."/>
            <person name="Johannesson H."/>
        </authorList>
    </citation>
    <scope>NUCLEOTIDE SEQUENCE</scope>
    <source>
        <strain evidence="3">CBS 560.94</strain>
    </source>
</reference>
<feature type="compositionally biased region" description="Low complexity" evidence="1">
    <location>
        <begin position="578"/>
        <end position="589"/>
    </location>
</feature>
<evidence type="ECO:0000259" key="2">
    <source>
        <dbReference type="Pfam" id="PF06985"/>
    </source>
</evidence>
<dbReference type="InterPro" id="IPR010730">
    <property type="entry name" value="HET"/>
</dbReference>
<dbReference type="GeneID" id="87867964"/>
<feature type="domain" description="Heterokaryon incompatibility" evidence="2">
    <location>
        <begin position="76"/>
        <end position="273"/>
    </location>
</feature>
<gene>
    <name evidence="3" type="ORF">B0H65DRAFT_581161</name>
</gene>
<evidence type="ECO:0000313" key="4">
    <source>
        <dbReference type="Proteomes" id="UP001278500"/>
    </source>
</evidence>
<dbReference type="EMBL" id="JAUEPP010000008">
    <property type="protein sequence ID" value="KAK3337857.1"/>
    <property type="molecule type" value="Genomic_DNA"/>
</dbReference>
<feature type="region of interest" description="Disordered" evidence="1">
    <location>
        <begin position="574"/>
        <end position="601"/>
    </location>
</feature>
<keyword evidence="4" id="KW-1185">Reference proteome</keyword>
<dbReference type="Pfam" id="PF06985">
    <property type="entry name" value="HET"/>
    <property type="match status" value="1"/>
</dbReference>
<dbReference type="PANTHER" id="PTHR24148:SF64">
    <property type="entry name" value="HETEROKARYON INCOMPATIBILITY DOMAIN-CONTAINING PROTEIN"/>
    <property type="match status" value="1"/>
</dbReference>